<keyword evidence="2" id="KW-1185">Reference proteome</keyword>
<comment type="caution">
    <text evidence="1">The sequence shown here is derived from an EMBL/GenBank/DDBJ whole genome shotgun (WGS) entry which is preliminary data.</text>
</comment>
<name>A0AAV4BPA8_9GAST</name>
<evidence type="ECO:0000313" key="1">
    <source>
        <dbReference type="EMBL" id="GFO20144.1"/>
    </source>
</evidence>
<dbReference type="EMBL" id="BLXT01005153">
    <property type="protein sequence ID" value="GFO20144.1"/>
    <property type="molecule type" value="Genomic_DNA"/>
</dbReference>
<evidence type="ECO:0000313" key="2">
    <source>
        <dbReference type="Proteomes" id="UP000735302"/>
    </source>
</evidence>
<proteinExistence type="predicted"/>
<gene>
    <name evidence="1" type="ORF">PoB_004664900</name>
</gene>
<reference evidence="1 2" key="1">
    <citation type="journal article" date="2021" name="Elife">
        <title>Chloroplast acquisition without the gene transfer in kleptoplastic sea slugs, Plakobranchus ocellatus.</title>
        <authorList>
            <person name="Maeda T."/>
            <person name="Takahashi S."/>
            <person name="Yoshida T."/>
            <person name="Shimamura S."/>
            <person name="Takaki Y."/>
            <person name="Nagai Y."/>
            <person name="Toyoda A."/>
            <person name="Suzuki Y."/>
            <person name="Arimoto A."/>
            <person name="Ishii H."/>
            <person name="Satoh N."/>
            <person name="Nishiyama T."/>
            <person name="Hasebe M."/>
            <person name="Maruyama T."/>
            <person name="Minagawa J."/>
            <person name="Obokata J."/>
            <person name="Shigenobu S."/>
        </authorList>
    </citation>
    <scope>NUCLEOTIDE SEQUENCE [LARGE SCALE GENOMIC DNA]</scope>
</reference>
<sequence length="151" mass="15927">MILSAPPPYILWNPLSNDAVRHDKGKSLKRPSVVVCQQGTSSAHSRQGFTPSSASATDALLQVSNPVKSEQKALRISRFNLGLKPCICENASGVTIIREAHYSDNAAGISLVLSIQLKKLASVIEGIAHGSIARAPAAHSDDTGQVQVTCS</sequence>
<organism evidence="1 2">
    <name type="scientific">Plakobranchus ocellatus</name>
    <dbReference type="NCBI Taxonomy" id="259542"/>
    <lineage>
        <taxon>Eukaryota</taxon>
        <taxon>Metazoa</taxon>
        <taxon>Spiralia</taxon>
        <taxon>Lophotrochozoa</taxon>
        <taxon>Mollusca</taxon>
        <taxon>Gastropoda</taxon>
        <taxon>Heterobranchia</taxon>
        <taxon>Euthyneura</taxon>
        <taxon>Panpulmonata</taxon>
        <taxon>Sacoglossa</taxon>
        <taxon>Placobranchoidea</taxon>
        <taxon>Plakobranchidae</taxon>
        <taxon>Plakobranchus</taxon>
    </lineage>
</organism>
<dbReference type="AlphaFoldDB" id="A0AAV4BPA8"/>
<accession>A0AAV4BPA8</accession>
<protein>
    <submittedName>
        <fullName evidence="1">Uncharacterized protein</fullName>
    </submittedName>
</protein>
<dbReference type="Proteomes" id="UP000735302">
    <property type="component" value="Unassembled WGS sequence"/>
</dbReference>